<protein>
    <recommendedName>
        <fullName evidence="2">Phospholipase/carboxylesterase/thioesterase domain-containing protein</fullName>
    </recommendedName>
</protein>
<feature type="domain" description="Phospholipase/carboxylesterase/thioesterase" evidence="2">
    <location>
        <begin position="7"/>
        <end position="234"/>
    </location>
</feature>
<dbReference type="GO" id="GO:0005737">
    <property type="term" value="C:cytoplasm"/>
    <property type="evidence" value="ECO:0007669"/>
    <property type="project" value="TreeGrafter"/>
</dbReference>
<reference evidence="3" key="1">
    <citation type="submission" date="2020-06" db="EMBL/GenBank/DDBJ databases">
        <authorList>
            <person name="Onetto C."/>
        </authorList>
    </citation>
    <scope>NUCLEOTIDE SEQUENCE</scope>
</reference>
<dbReference type="InterPro" id="IPR050565">
    <property type="entry name" value="LYPA1-2/EST-like"/>
</dbReference>
<dbReference type="AlphaFoldDB" id="A0A9N8PJQ7"/>
<evidence type="ECO:0000256" key="1">
    <source>
        <dbReference type="ARBA" id="ARBA00006499"/>
    </source>
</evidence>
<dbReference type="GO" id="GO:0052689">
    <property type="term" value="F:carboxylic ester hydrolase activity"/>
    <property type="evidence" value="ECO:0007669"/>
    <property type="project" value="TreeGrafter"/>
</dbReference>
<comment type="caution">
    <text evidence="3">The sequence shown here is derived from an EMBL/GenBank/DDBJ whole genome shotgun (WGS) entry which is preliminary data.</text>
</comment>
<dbReference type="InterPro" id="IPR003140">
    <property type="entry name" value="PLipase/COase/thioEstase"/>
</dbReference>
<name>A0A9N8PJQ7_9PEZI</name>
<dbReference type="PANTHER" id="PTHR10655:SF63">
    <property type="entry name" value="PHOSPHOLIPASE_CARBOXYLESTERASE_THIOESTERASE DOMAIN-CONTAINING PROTEIN"/>
    <property type="match status" value="1"/>
</dbReference>
<proteinExistence type="inferred from homology"/>
<dbReference type="OrthoDB" id="2418081at2759"/>
<accession>A0A9N8PJQ7</accession>
<dbReference type="Proteomes" id="UP000714618">
    <property type="component" value="Unassembled WGS sequence"/>
</dbReference>
<comment type="similarity">
    <text evidence="1">Belongs to the AB hydrolase superfamily. AB hydrolase 2 family.</text>
</comment>
<dbReference type="GO" id="GO:0008474">
    <property type="term" value="F:palmitoyl-(protein) hydrolase activity"/>
    <property type="evidence" value="ECO:0007669"/>
    <property type="project" value="TreeGrafter"/>
</dbReference>
<dbReference type="Pfam" id="PF02230">
    <property type="entry name" value="Abhydrolase_2"/>
    <property type="match status" value="1"/>
</dbReference>
<dbReference type="PANTHER" id="PTHR10655">
    <property type="entry name" value="LYSOPHOSPHOLIPASE-RELATED"/>
    <property type="match status" value="1"/>
</dbReference>
<evidence type="ECO:0000313" key="3">
    <source>
        <dbReference type="EMBL" id="CAD0096494.1"/>
    </source>
</evidence>
<dbReference type="EMBL" id="CAIJEO010000007">
    <property type="protein sequence ID" value="CAD0096494.1"/>
    <property type="molecule type" value="Genomic_DNA"/>
</dbReference>
<organism evidence="3 4">
    <name type="scientific">Aureobasidium mustum</name>
    <dbReference type="NCBI Taxonomy" id="2773714"/>
    <lineage>
        <taxon>Eukaryota</taxon>
        <taxon>Fungi</taxon>
        <taxon>Dikarya</taxon>
        <taxon>Ascomycota</taxon>
        <taxon>Pezizomycotina</taxon>
        <taxon>Dothideomycetes</taxon>
        <taxon>Dothideomycetidae</taxon>
        <taxon>Dothideales</taxon>
        <taxon>Saccotheciaceae</taxon>
        <taxon>Aureobasidium</taxon>
    </lineage>
</organism>
<sequence length="235" mass="26471">MASTQTDSHIVRPQGVHTHTVIMLHGRDSEAAEFADEFFESQASDERTLPQIFPGFKWVFPSSGTCLSERFDVQMSQWFDMWATENPNEKEDEFSKEGFDIAVPKILSILEEEAKIISPHNIFLGGISQGGAVAIHTLLRSEPPIAGFLGFCTWLPFQAEALKLLQHKQQAFKTPMFLAHAEDDEVIAITNGVKLCHTLQTSGLSVSLRRYEEGGHWFNEPQGIDDMVKFIRQCM</sequence>
<evidence type="ECO:0000313" key="4">
    <source>
        <dbReference type="Proteomes" id="UP000714618"/>
    </source>
</evidence>
<keyword evidence="4" id="KW-1185">Reference proteome</keyword>
<evidence type="ECO:0000259" key="2">
    <source>
        <dbReference type="Pfam" id="PF02230"/>
    </source>
</evidence>
<gene>
    <name evidence="3" type="ORF">AWRI4233_LOCUS5749</name>
</gene>
<dbReference type="SUPFAM" id="SSF53474">
    <property type="entry name" value="alpha/beta-Hydrolases"/>
    <property type="match status" value="1"/>
</dbReference>
<dbReference type="Gene3D" id="3.40.50.1820">
    <property type="entry name" value="alpha/beta hydrolase"/>
    <property type="match status" value="1"/>
</dbReference>
<dbReference type="InterPro" id="IPR029058">
    <property type="entry name" value="AB_hydrolase_fold"/>
</dbReference>